<dbReference type="PIRSF" id="PIRSF005992">
    <property type="entry name" value="Clathrin_mu"/>
    <property type="match status" value="1"/>
</dbReference>
<dbReference type="SUPFAM" id="SSF49447">
    <property type="entry name" value="Second domain of Mu2 adaptin subunit (ap50) of ap2 adaptor"/>
    <property type="match status" value="1"/>
</dbReference>
<evidence type="ECO:0000256" key="4">
    <source>
        <dbReference type="ARBA" id="ARBA00023136"/>
    </source>
</evidence>
<evidence type="ECO:0000256" key="3">
    <source>
        <dbReference type="ARBA" id="ARBA00022927"/>
    </source>
</evidence>
<dbReference type="PROSITE" id="PS51072">
    <property type="entry name" value="MHD"/>
    <property type="match status" value="1"/>
</dbReference>
<dbReference type="InterPro" id="IPR050431">
    <property type="entry name" value="Adaptor_comp_med_subunit"/>
</dbReference>
<evidence type="ECO:0000256" key="5">
    <source>
        <dbReference type="PIRNR" id="PIRNR005992"/>
    </source>
</evidence>
<evidence type="ECO:0000259" key="7">
    <source>
        <dbReference type="PROSITE" id="PS51072"/>
    </source>
</evidence>
<keyword evidence="2 5" id="KW-0813">Transport</keyword>
<feature type="region of interest" description="Disordered" evidence="6">
    <location>
        <begin position="296"/>
        <end position="322"/>
    </location>
</feature>
<evidence type="ECO:0000313" key="9">
    <source>
        <dbReference type="Proteomes" id="UP000478008"/>
    </source>
</evidence>
<evidence type="ECO:0000256" key="6">
    <source>
        <dbReference type="SAM" id="MobiDB-lite"/>
    </source>
</evidence>
<proteinExistence type="inferred from homology"/>
<dbReference type="EMBL" id="CABFWN010000006">
    <property type="protein sequence ID" value="VUG19954.1"/>
    <property type="molecule type" value="Genomic_DNA"/>
</dbReference>
<dbReference type="Pfam" id="PF00928">
    <property type="entry name" value="Adap_comp_sub"/>
    <property type="match status" value="1"/>
</dbReference>
<dbReference type="PRINTS" id="PR00314">
    <property type="entry name" value="CLATHRINADPT"/>
</dbReference>
<dbReference type="Gene3D" id="2.60.40.1170">
    <property type="entry name" value="Mu homology domain, subdomain B"/>
    <property type="match status" value="2"/>
</dbReference>
<dbReference type="GO" id="GO:0006886">
    <property type="term" value="P:intracellular protein transport"/>
    <property type="evidence" value="ECO:0007669"/>
    <property type="project" value="UniProtKB-UniRule"/>
</dbReference>
<sequence>MIAAFFIFNRKGEVLISRIFREGVRRNVSEVFRIQVISKLSDIKSPVLTLGSTSFLHIRHGPLWFVAVTRDNADASVVLEFLYNFVETLQITFLNDRNRVLTDVDVMNNFLATYEILDRIINYGYVQDWDKNTLQHTLRSGIVKGKGLKPKVSHKMKTETHKVSNAGAELIRNGTMLLSRANSTMKRKSSMLVSSSNRLNSFGNGSQQKLSLSRSKKSKISLSVHEDVNLLMSHDGAIIRAFVEGSIHADTDFTNSPICSFRLIKRKNKVVGKYRKPNNEDAAFLSDGYDNIIDSDEEEQTEEDDTEISTIGEQSENKDDYDTVEAEFNADGRISEHETSSGAKGMLKDCNFNNCVSLQDFDIEGIIRFTPVSAQFEVMKYRTDITNLPFMVYSNIASVGANKFKYVVRLKSHYSKNNIATDVSLKIPTPPNSLDAEITVDMGKAKFLAAEGCVEWKFKKAIGQRICQLTATVCTSDITTNDGTRNSWRNSKPPISMQFNMGGFSTSGYRVMYLKVEEPVLKYSTVKTVEYSSSAKSYEIRI</sequence>
<dbReference type="Proteomes" id="UP000478008">
    <property type="component" value="Unassembled WGS sequence"/>
</dbReference>
<gene>
    <name evidence="8" type="ORF">DEBR0S6_04214G</name>
</gene>
<organism evidence="8 9">
    <name type="scientific">Dekkera bruxellensis</name>
    <name type="common">Brettanomyces custersii</name>
    <dbReference type="NCBI Taxonomy" id="5007"/>
    <lineage>
        <taxon>Eukaryota</taxon>
        <taxon>Fungi</taxon>
        <taxon>Dikarya</taxon>
        <taxon>Ascomycota</taxon>
        <taxon>Saccharomycotina</taxon>
        <taxon>Pichiomycetes</taxon>
        <taxon>Pichiales</taxon>
        <taxon>Pichiaceae</taxon>
        <taxon>Brettanomyces</taxon>
    </lineage>
</organism>
<evidence type="ECO:0000313" key="8">
    <source>
        <dbReference type="EMBL" id="VUG19954.1"/>
    </source>
</evidence>
<reference evidence="8 9" key="1">
    <citation type="submission" date="2019-07" db="EMBL/GenBank/DDBJ databases">
        <authorList>
            <person name="Friedrich A."/>
            <person name="Schacherer J."/>
        </authorList>
    </citation>
    <scope>NUCLEOTIDE SEQUENCE [LARGE SCALE GENOMIC DNA]</scope>
</reference>
<accession>A0A7D9D035</accession>
<dbReference type="InterPro" id="IPR036168">
    <property type="entry name" value="AP2_Mu_C_sf"/>
</dbReference>
<evidence type="ECO:0000256" key="1">
    <source>
        <dbReference type="ARBA" id="ARBA00004308"/>
    </source>
</evidence>
<dbReference type="SUPFAM" id="SSF64356">
    <property type="entry name" value="SNARE-like"/>
    <property type="match status" value="1"/>
</dbReference>
<comment type="similarity">
    <text evidence="5">Belongs to the adaptor complexes medium subunit family.</text>
</comment>
<dbReference type="Pfam" id="PF01217">
    <property type="entry name" value="Clat_adaptor_s"/>
    <property type="match status" value="1"/>
</dbReference>
<dbReference type="GO" id="GO:0016192">
    <property type="term" value="P:vesicle-mediated transport"/>
    <property type="evidence" value="ECO:0007669"/>
    <property type="project" value="InterPro"/>
</dbReference>
<protein>
    <submittedName>
        <fullName evidence="8">DEBR0S6_04214g1_1</fullName>
    </submittedName>
</protein>
<dbReference type="InterPro" id="IPR011012">
    <property type="entry name" value="Longin-like_dom_sf"/>
</dbReference>
<dbReference type="InterPro" id="IPR022775">
    <property type="entry name" value="AP_mu_sigma_su"/>
</dbReference>
<dbReference type="Gene3D" id="3.30.450.60">
    <property type="match status" value="1"/>
</dbReference>
<keyword evidence="3 5" id="KW-0653">Protein transport</keyword>
<dbReference type="FunFam" id="3.30.450.60:FF:000002">
    <property type="entry name" value="AP-2 complex subunit mu, putative"/>
    <property type="match status" value="1"/>
</dbReference>
<dbReference type="GO" id="GO:0030131">
    <property type="term" value="C:clathrin adaptor complex"/>
    <property type="evidence" value="ECO:0007669"/>
    <property type="project" value="UniProtKB-UniRule"/>
</dbReference>
<dbReference type="InterPro" id="IPR001392">
    <property type="entry name" value="Clathrin_mu"/>
</dbReference>
<feature type="compositionally biased region" description="Acidic residues" evidence="6">
    <location>
        <begin position="296"/>
        <end position="307"/>
    </location>
</feature>
<dbReference type="InterPro" id="IPR028565">
    <property type="entry name" value="MHD"/>
</dbReference>
<comment type="subcellular location">
    <subcellularLocation>
        <location evidence="1">Endomembrane system</location>
    </subcellularLocation>
</comment>
<dbReference type="AlphaFoldDB" id="A0A7D9D035"/>
<dbReference type="GO" id="GO:0012505">
    <property type="term" value="C:endomembrane system"/>
    <property type="evidence" value="ECO:0007669"/>
    <property type="project" value="UniProtKB-SubCell"/>
</dbReference>
<dbReference type="PANTHER" id="PTHR10529">
    <property type="entry name" value="AP COMPLEX SUBUNIT MU"/>
    <property type="match status" value="1"/>
</dbReference>
<evidence type="ECO:0000256" key="2">
    <source>
        <dbReference type="ARBA" id="ARBA00022448"/>
    </source>
</evidence>
<name>A0A7D9D035_DEKBR</name>
<keyword evidence="9" id="KW-1185">Reference proteome</keyword>
<feature type="domain" description="MHD" evidence="7">
    <location>
        <begin position="217"/>
        <end position="541"/>
    </location>
</feature>
<keyword evidence="4" id="KW-0472">Membrane</keyword>